<evidence type="ECO:0000256" key="8">
    <source>
        <dbReference type="SAM" id="Phobius"/>
    </source>
</evidence>
<name>A0ABP9EEA6_9GAMM</name>
<evidence type="ECO:0000256" key="7">
    <source>
        <dbReference type="SAM" id="Coils"/>
    </source>
</evidence>
<keyword evidence="3 8" id="KW-0812">Transmembrane</keyword>
<dbReference type="PANTHER" id="PTHR30625:SF11">
    <property type="entry name" value="MOTA_TOLQ_EXBB PROTON CHANNEL DOMAIN-CONTAINING PROTEIN"/>
    <property type="match status" value="1"/>
</dbReference>
<dbReference type="InterPro" id="IPR017270">
    <property type="entry name" value="MotA/TolQ/ExbB-rel"/>
</dbReference>
<evidence type="ECO:0000259" key="10">
    <source>
        <dbReference type="Pfam" id="PF01618"/>
    </source>
</evidence>
<evidence type="ECO:0000313" key="11">
    <source>
        <dbReference type="EMBL" id="GAA4876018.1"/>
    </source>
</evidence>
<feature type="signal peptide" evidence="9">
    <location>
        <begin position="1"/>
        <end position="22"/>
    </location>
</feature>
<feature type="transmembrane region" description="Helical" evidence="8">
    <location>
        <begin position="349"/>
        <end position="374"/>
    </location>
</feature>
<feature type="transmembrane region" description="Helical" evidence="8">
    <location>
        <begin position="394"/>
        <end position="415"/>
    </location>
</feature>
<evidence type="ECO:0000256" key="4">
    <source>
        <dbReference type="ARBA" id="ARBA00022989"/>
    </source>
</evidence>
<reference evidence="12" key="1">
    <citation type="journal article" date="2019" name="Int. J. Syst. Evol. Microbiol.">
        <title>The Global Catalogue of Microorganisms (GCM) 10K type strain sequencing project: providing services to taxonomists for standard genome sequencing and annotation.</title>
        <authorList>
            <consortium name="The Broad Institute Genomics Platform"/>
            <consortium name="The Broad Institute Genome Sequencing Center for Infectious Disease"/>
            <person name="Wu L."/>
            <person name="Ma J."/>
        </authorList>
    </citation>
    <scope>NUCLEOTIDE SEQUENCE [LARGE SCALE GENOMIC DNA]</scope>
    <source>
        <strain evidence="12">JCM 18401</strain>
    </source>
</reference>
<evidence type="ECO:0000313" key="12">
    <source>
        <dbReference type="Proteomes" id="UP001499988"/>
    </source>
</evidence>
<protein>
    <submittedName>
        <fullName evidence="11">MotA/TolQ/ExbB proton channel family protein</fullName>
    </submittedName>
</protein>
<feature type="domain" description="MotA/TolQ/ExbB proton channel" evidence="10">
    <location>
        <begin position="313"/>
        <end position="431"/>
    </location>
</feature>
<evidence type="ECO:0000256" key="2">
    <source>
        <dbReference type="ARBA" id="ARBA00022475"/>
    </source>
</evidence>
<dbReference type="PANTHER" id="PTHR30625">
    <property type="entry name" value="PROTEIN TOLQ"/>
    <property type="match status" value="1"/>
</dbReference>
<dbReference type="InterPro" id="IPR002898">
    <property type="entry name" value="MotA_ExbB_proton_chnl"/>
</dbReference>
<dbReference type="RefSeq" id="WP_345333389.1">
    <property type="nucleotide sequence ID" value="NZ_BAABJZ010000007.1"/>
</dbReference>
<dbReference type="EMBL" id="BAABJZ010000007">
    <property type="protein sequence ID" value="GAA4876018.1"/>
    <property type="molecule type" value="Genomic_DNA"/>
</dbReference>
<proteinExistence type="inferred from homology"/>
<gene>
    <name evidence="11" type="ORF">GCM10023333_06600</name>
</gene>
<keyword evidence="2" id="KW-1003">Cell membrane</keyword>
<keyword evidence="9" id="KW-0732">Signal</keyword>
<dbReference type="InterPro" id="IPR050790">
    <property type="entry name" value="ExbB/TolQ_transport"/>
</dbReference>
<evidence type="ECO:0000256" key="5">
    <source>
        <dbReference type="ARBA" id="ARBA00023136"/>
    </source>
</evidence>
<keyword evidence="7" id="KW-0175">Coiled coil</keyword>
<keyword evidence="6" id="KW-0813">Transport</keyword>
<dbReference type="Pfam" id="PF01618">
    <property type="entry name" value="MotA_ExbB"/>
    <property type="match status" value="1"/>
</dbReference>
<comment type="similarity">
    <text evidence="6">Belongs to the exbB/tolQ family.</text>
</comment>
<comment type="caution">
    <text evidence="11">The sequence shown here is derived from an EMBL/GenBank/DDBJ whole genome shotgun (WGS) entry which is preliminary data.</text>
</comment>
<feature type="transmembrane region" description="Helical" evidence="8">
    <location>
        <begin position="266"/>
        <end position="290"/>
    </location>
</feature>
<keyword evidence="12" id="KW-1185">Reference proteome</keyword>
<keyword evidence="5 8" id="KW-0472">Membrane</keyword>
<feature type="chain" id="PRO_5045791814" evidence="9">
    <location>
        <begin position="23"/>
        <end position="451"/>
    </location>
</feature>
<dbReference type="PIRSF" id="PIRSF037714">
    <property type="entry name" value="TolR"/>
    <property type="match status" value="1"/>
</dbReference>
<evidence type="ECO:0000256" key="9">
    <source>
        <dbReference type="SAM" id="SignalP"/>
    </source>
</evidence>
<feature type="coiled-coil region" evidence="7">
    <location>
        <begin position="34"/>
        <end position="100"/>
    </location>
</feature>
<dbReference type="Proteomes" id="UP001499988">
    <property type="component" value="Unassembled WGS sequence"/>
</dbReference>
<organism evidence="11 12">
    <name type="scientific">Ferrimonas pelagia</name>
    <dbReference type="NCBI Taxonomy" id="1177826"/>
    <lineage>
        <taxon>Bacteria</taxon>
        <taxon>Pseudomonadati</taxon>
        <taxon>Pseudomonadota</taxon>
        <taxon>Gammaproteobacteria</taxon>
        <taxon>Alteromonadales</taxon>
        <taxon>Ferrimonadaceae</taxon>
        <taxon>Ferrimonas</taxon>
    </lineage>
</organism>
<evidence type="ECO:0000256" key="6">
    <source>
        <dbReference type="RuleBase" id="RU004057"/>
    </source>
</evidence>
<evidence type="ECO:0000256" key="1">
    <source>
        <dbReference type="ARBA" id="ARBA00004651"/>
    </source>
</evidence>
<keyword evidence="4 8" id="KW-1133">Transmembrane helix</keyword>
<evidence type="ECO:0000256" key="3">
    <source>
        <dbReference type="ARBA" id="ARBA00022692"/>
    </source>
</evidence>
<keyword evidence="6" id="KW-0653">Protein transport</keyword>
<accession>A0ABP9EEA6</accession>
<sequence>MIRHAIVTLLILVNATAAAAHASDELEAMIALQGQQMQQENQRWQAQLTDEQQQVQGQTQSLLSRKEAAEAQLVRQQATLSSLQLKRQALETQLSEAQEDMALVDSGYRHAAQRLQQRWQSSPTTLLAPNRQAWMAHQAQQAHFPSQAELDTLMAYALNDLRYTAGVHQTEHPLILADGTQTDSTVRVIGGLMATAQHHAQFGLVQPKEQHAAWIGPLSSETAKPLALWWQDPNQIIPLDLSYGAILDSLTAQRGLAHWVARGGELLWPILLLALFGLSLALICAIRLCWWRPLPEALMEIAALKAAPVCRRTPAQSVLQQGLKQGADLDAMEHALKHGMLTHWQRFQWGLTLLPLLAALAPMLGLLGTVSGMIQTFQALTEFGNADPRLLSDGISKALITTQAGLIVAVPLMLLHHPLKRRARSLGLNMEQASAQLMAHSLSLNPQRSTK</sequence>
<comment type="subcellular location">
    <subcellularLocation>
        <location evidence="1">Cell membrane</location>
        <topology evidence="1">Multi-pass membrane protein</topology>
    </subcellularLocation>
    <subcellularLocation>
        <location evidence="6">Membrane</location>
        <topology evidence="6">Multi-pass membrane protein</topology>
    </subcellularLocation>
</comment>